<proteinExistence type="predicted"/>
<organism evidence="2 3">
    <name type="scientific">Kitasatospora herbaricolor</name>
    <dbReference type="NCBI Taxonomy" id="68217"/>
    <lineage>
        <taxon>Bacteria</taxon>
        <taxon>Bacillati</taxon>
        <taxon>Actinomycetota</taxon>
        <taxon>Actinomycetes</taxon>
        <taxon>Kitasatosporales</taxon>
        <taxon>Streptomycetaceae</taxon>
        <taxon>Kitasatospora</taxon>
    </lineage>
</organism>
<evidence type="ECO:0000256" key="1">
    <source>
        <dbReference type="SAM" id="MobiDB-lite"/>
    </source>
</evidence>
<feature type="compositionally biased region" description="Low complexity" evidence="1">
    <location>
        <begin position="169"/>
        <end position="180"/>
    </location>
</feature>
<protein>
    <recommendedName>
        <fullName evidence="4">HEAT repeat protein</fullName>
    </recommendedName>
</protein>
<dbReference type="EMBL" id="CP108482">
    <property type="protein sequence ID" value="WUS59506.1"/>
    <property type="molecule type" value="Genomic_DNA"/>
</dbReference>
<keyword evidence="3" id="KW-1185">Reference proteome</keyword>
<dbReference type="Proteomes" id="UP001432014">
    <property type="component" value="Chromosome"/>
</dbReference>
<evidence type="ECO:0000313" key="3">
    <source>
        <dbReference type="Proteomes" id="UP001432014"/>
    </source>
</evidence>
<dbReference type="RefSeq" id="WP_329494394.1">
    <property type="nucleotide sequence ID" value="NZ_CP108460.1"/>
</dbReference>
<accession>A0ABZ1WF62</accession>
<sequence>MSADHHLPAPAGLPTDEHERYAHYLRLLADVPETEEFALVAAVLGDVDPAIGRAAVEFHVDLRAATLLRTPALAGWAATMAELLGPDSFGHRRIREWLLRAAVVRGGEWSADDLTAASAWLQLALAESGECPEVLPLLAENGRSRRIRNIAAARLRRRSDRVPGPASARDQGQGQGQNRDQGQEQNRDRRRGR</sequence>
<gene>
    <name evidence="2" type="ORF">OG469_30785</name>
</gene>
<reference evidence="2 3" key="1">
    <citation type="submission" date="2022-10" db="EMBL/GenBank/DDBJ databases">
        <title>The complete genomes of actinobacterial strains from the NBC collection.</title>
        <authorList>
            <person name="Joergensen T.S."/>
            <person name="Alvarez Arevalo M."/>
            <person name="Sterndorff E.B."/>
            <person name="Faurdal D."/>
            <person name="Vuksanovic O."/>
            <person name="Mourched A.-S."/>
            <person name="Charusanti P."/>
            <person name="Shaw S."/>
            <person name="Blin K."/>
            <person name="Weber T."/>
        </authorList>
    </citation>
    <scope>NUCLEOTIDE SEQUENCE [LARGE SCALE GENOMIC DNA]</scope>
    <source>
        <strain evidence="2 3">NBC_01247</strain>
    </source>
</reference>
<evidence type="ECO:0008006" key="4">
    <source>
        <dbReference type="Google" id="ProtNLM"/>
    </source>
</evidence>
<evidence type="ECO:0000313" key="2">
    <source>
        <dbReference type="EMBL" id="WUS59506.1"/>
    </source>
</evidence>
<feature type="region of interest" description="Disordered" evidence="1">
    <location>
        <begin position="154"/>
        <end position="193"/>
    </location>
</feature>
<name>A0ABZ1WF62_9ACTN</name>